<dbReference type="RefSeq" id="WP_202246363.1">
    <property type="nucleotide sequence ID" value="NZ_JAESIY010000014.1"/>
</dbReference>
<name>A0A937FBG3_9BACT</name>
<keyword evidence="2" id="KW-1185">Reference proteome</keyword>
<evidence type="ECO:0000313" key="1">
    <source>
        <dbReference type="EMBL" id="MBL3658567.1"/>
    </source>
</evidence>
<accession>A0A937FBG3</accession>
<dbReference type="Gene3D" id="3.90.930.1">
    <property type="match status" value="1"/>
</dbReference>
<gene>
    <name evidence="1" type="ORF">JL102_20610</name>
</gene>
<dbReference type="AlphaFoldDB" id="A0A937FBG3"/>
<evidence type="ECO:0000313" key="2">
    <source>
        <dbReference type="Proteomes" id="UP000659388"/>
    </source>
</evidence>
<dbReference type="Proteomes" id="UP000659388">
    <property type="component" value="Unassembled WGS sequence"/>
</dbReference>
<organism evidence="1 2">
    <name type="scientific">Fulvivirga sediminis</name>
    <dbReference type="NCBI Taxonomy" id="2803949"/>
    <lineage>
        <taxon>Bacteria</taxon>
        <taxon>Pseudomonadati</taxon>
        <taxon>Bacteroidota</taxon>
        <taxon>Cytophagia</taxon>
        <taxon>Cytophagales</taxon>
        <taxon>Fulvivirgaceae</taxon>
        <taxon>Fulvivirga</taxon>
    </lineage>
</organism>
<comment type="caution">
    <text evidence="1">The sequence shown here is derived from an EMBL/GenBank/DDBJ whole genome shotgun (WGS) entry which is preliminary data.</text>
</comment>
<dbReference type="EMBL" id="JAESIY010000014">
    <property type="protein sequence ID" value="MBL3658567.1"/>
    <property type="molecule type" value="Genomic_DNA"/>
</dbReference>
<protein>
    <submittedName>
        <fullName evidence="1">Uncharacterized protein</fullName>
    </submittedName>
</protein>
<sequence length="118" mass="14301">MRKVVYENQIVFEVDSEDDIARIDLKSVDRPYSVRIIRNNKELIHRTILSFSKEGLIQKKVFYIEDVEGNELECIEYDKNEKIIRRMEYENYPDGETKWMYVYDSDGNLINKEFFEED</sequence>
<proteinExistence type="predicted"/>
<reference evidence="1" key="1">
    <citation type="submission" date="2021-01" db="EMBL/GenBank/DDBJ databases">
        <title>Fulvivirga kasyanovii gen. nov., sp nov., a novel member of the phylum Bacteroidetes isolated from seawater in a mussel farm.</title>
        <authorList>
            <person name="Zhao L.-H."/>
            <person name="Wang Z.-J."/>
        </authorList>
    </citation>
    <scope>NUCLEOTIDE SEQUENCE</scope>
    <source>
        <strain evidence="1">2943</strain>
    </source>
</reference>